<evidence type="ECO:0000313" key="2">
    <source>
        <dbReference type="Proteomes" id="UP001501126"/>
    </source>
</evidence>
<name>A0ABN1MMN8_9FLAO</name>
<evidence type="ECO:0008006" key="3">
    <source>
        <dbReference type="Google" id="ProtNLM"/>
    </source>
</evidence>
<dbReference type="RefSeq" id="WP_343785018.1">
    <property type="nucleotide sequence ID" value="NZ_BAAAFH010000003.1"/>
</dbReference>
<gene>
    <name evidence="1" type="ORF">GCM10009118_06100</name>
</gene>
<dbReference type="EMBL" id="BAAAFH010000003">
    <property type="protein sequence ID" value="GAA0874202.1"/>
    <property type="molecule type" value="Genomic_DNA"/>
</dbReference>
<dbReference type="PROSITE" id="PS51257">
    <property type="entry name" value="PROKAR_LIPOPROTEIN"/>
    <property type="match status" value="1"/>
</dbReference>
<dbReference type="Proteomes" id="UP001501126">
    <property type="component" value="Unassembled WGS sequence"/>
</dbReference>
<proteinExistence type="predicted"/>
<keyword evidence="2" id="KW-1185">Reference proteome</keyword>
<comment type="caution">
    <text evidence="1">The sequence shown here is derived from an EMBL/GenBank/DDBJ whole genome shotgun (WGS) entry which is preliminary data.</text>
</comment>
<reference evidence="1 2" key="1">
    <citation type="journal article" date="2019" name="Int. J. Syst. Evol. Microbiol.">
        <title>The Global Catalogue of Microorganisms (GCM) 10K type strain sequencing project: providing services to taxonomists for standard genome sequencing and annotation.</title>
        <authorList>
            <consortium name="The Broad Institute Genomics Platform"/>
            <consortium name="The Broad Institute Genome Sequencing Center for Infectious Disease"/>
            <person name="Wu L."/>
            <person name="Ma J."/>
        </authorList>
    </citation>
    <scope>NUCLEOTIDE SEQUENCE [LARGE SCALE GENOMIC DNA]</scope>
    <source>
        <strain evidence="1 2">JCM 16083</strain>
    </source>
</reference>
<protein>
    <recommendedName>
        <fullName evidence="3">Lipoprotein</fullName>
    </recommendedName>
</protein>
<sequence>MKTRFSIITIFLMGLLLFGCGENLNLIIDETREICIMDQKKYWTEPLKDSIQNSGCIMLKPNSAEIIALSSWFKENQSNWRSNIASFAMPKYSFEYDHYKFRILEKVIVVNFTDEKGEPKQYTQDIDISNFNFLD</sequence>
<organism evidence="1 2">
    <name type="scientific">Wandonia haliotis</name>
    <dbReference type="NCBI Taxonomy" id="574963"/>
    <lineage>
        <taxon>Bacteria</taxon>
        <taxon>Pseudomonadati</taxon>
        <taxon>Bacteroidota</taxon>
        <taxon>Flavobacteriia</taxon>
        <taxon>Flavobacteriales</taxon>
        <taxon>Crocinitomicaceae</taxon>
        <taxon>Wandonia</taxon>
    </lineage>
</organism>
<accession>A0ABN1MMN8</accession>
<evidence type="ECO:0000313" key="1">
    <source>
        <dbReference type="EMBL" id="GAA0874202.1"/>
    </source>
</evidence>